<feature type="domain" description="Flavin reductase like" evidence="4">
    <location>
        <begin position="16"/>
        <end position="168"/>
    </location>
</feature>
<reference evidence="6" key="3">
    <citation type="submission" date="2024-02" db="EMBL/GenBank/DDBJ databases">
        <authorList>
            <person name="Bromfield E.S.P."/>
            <person name="Cloutier S."/>
            <person name="Nguyen H.D.T."/>
        </authorList>
    </citation>
    <scope>NUCLEOTIDE SEQUENCE</scope>
    <source>
        <strain evidence="6">101S1MB</strain>
        <strain evidence="5">65S1MB</strain>
    </source>
</reference>
<dbReference type="EMBL" id="CP050066">
    <property type="protein sequence ID" value="QIP06524.1"/>
    <property type="molecule type" value="Genomic_DNA"/>
</dbReference>
<keyword evidence="2" id="KW-0285">Flavoprotein</keyword>
<evidence type="ECO:0000259" key="4">
    <source>
        <dbReference type="SMART" id="SM00903"/>
    </source>
</evidence>
<dbReference type="EMBL" id="CP041090">
    <property type="protein sequence ID" value="QDF41332.1"/>
    <property type="molecule type" value="Genomic_DNA"/>
</dbReference>
<reference evidence="7 8" key="2">
    <citation type="journal article" date="2020" name="Int. J. Syst. Evol. Microbiol.">
        <title>Description and complete genome sequences of Bradyrhizobium symbiodeficiens sp. nov., a non-symbiotic bacterium associated with legumes native to Canada.</title>
        <authorList>
            <person name="Bromfield E.S.P."/>
            <person name="Cloutier S."/>
            <person name="Nguyen H.D.T."/>
        </authorList>
    </citation>
    <scope>NUCLEOTIDE SEQUENCE [LARGE SCALE GENOMIC DNA]</scope>
    <source>
        <strain evidence="6 8">101S1MB</strain>
        <strain evidence="5 7">65S1MB</strain>
    </source>
</reference>
<dbReference type="PANTHER" id="PTHR43567">
    <property type="entry name" value="FLAVOREDOXIN-RELATED-RELATED"/>
    <property type="match status" value="1"/>
</dbReference>
<dbReference type="InterPro" id="IPR052174">
    <property type="entry name" value="Flavoredoxin"/>
</dbReference>
<evidence type="ECO:0000313" key="6">
    <source>
        <dbReference type="EMBL" id="QIP06524.1"/>
    </source>
</evidence>
<dbReference type="Pfam" id="PF01613">
    <property type="entry name" value="Flavin_Reduct"/>
    <property type="match status" value="1"/>
</dbReference>
<protein>
    <submittedName>
        <fullName evidence="6">Flavin reductase family protein</fullName>
        <ecNumber evidence="6">1.5.1.-</ecNumber>
    </submittedName>
</protein>
<keyword evidence="7" id="KW-1185">Reference proteome</keyword>
<dbReference type="GO" id="GO:0016646">
    <property type="term" value="F:oxidoreductase activity, acting on the CH-NH group of donors, NAD or NADP as acceptor"/>
    <property type="evidence" value="ECO:0007669"/>
    <property type="project" value="UniProtKB-ARBA"/>
</dbReference>
<dbReference type="InterPro" id="IPR012349">
    <property type="entry name" value="Split_barrel_FMN-bd"/>
</dbReference>
<evidence type="ECO:0000313" key="5">
    <source>
        <dbReference type="EMBL" id="QDF41332.1"/>
    </source>
</evidence>
<dbReference type="InterPro" id="IPR002563">
    <property type="entry name" value="Flavin_Rdtase-like_dom"/>
</dbReference>
<dbReference type="EC" id="1.5.1.-" evidence="6"/>
<dbReference type="PANTHER" id="PTHR43567:SF1">
    <property type="entry name" value="FLAVOREDOXIN"/>
    <property type="match status" value="1"/>
</dbReference>
<sequence length="186" mass="20900">MRRYIKRDFPTSNVRRLLEPGPIVLVSSAHKNETNIMTMGWHMMMEFSPALVACIISSANHSFDLIRRSRQCVINIPTADLATTVVKIGNSSGRDIEKFSEFGLTSKPGTHVRAPLIDECYASFECQLADASQVKKYNMFVFEVIKAHVATAPKLPKTIHYRGDGEFMISGAETGKYRKLFRPGML</sequence>
<dbReference type="SUPFAM" id="SSF50475">
    <property type="entry name" value="FMN-binding split barrel"/>
    <property type="match status" value="1"/>
</dbReference>
<evidence type="ECO:0000256" key="3">
    <source>
        <dbReference type="ARBA" id="ARBA00038054"/>
    </source>
</evidence>
<dbReference type="RefSeq" id="WP_094973842.1">
    <property type="nucleotide sequence ID" value="NZ_CP029427.2"/>
</dbReference>
<dbReference type="KEGG" id="bsym:CIT39_32525"/>
<keyword evidence="6" id="KW-0560">Oxidoreductase</keyword>
<dbReference type="Proteomes" id="UP000500895">
    <property type="component" value="Chromosome"/>
</dbReference>
<comment type="cofactor">
    <cofactor evidence="1">
        <name>FMN</name>
        <dbReference type="ChEBI" id="CHEBI:58210"/>
    </cofactor>
</comment>
<gene>
    <name evidence="5" type="ORF">FJN17_29210</name>
    <name evidence="6" type="ORF">HAV00_09830</name>
</gene>
<dbReference type="AlphaFoldDB" id="A0A2U8QN50"/>
<accession>A0A2U8QN50</accession>
<reference evidence="7" key="1">
    <citation type="submission" date="2019-06" db="EMBL/GenBank/DDBJ databases">
        <title>Whole-Genome Sequence of Bradyrhizobium sp. 3 Strain 65S1MB.</title>
        <authorList>
            <person name="Bromfield E.S.P."/>
            <person name="Cloutier S."/>
            <person name="Nguyen H.D.T."/>
        </authorList>
    </citation>
    <scope>NUCLEOTIDE SEQUENCE [LARGE SCALE GENOMIC DNA]</scope>
    <source>
        <strain evidence="7">65S1MB</strain>
    </source>
</reference>
<dbReference type="Gene3D" id="2.30.110.10">
    <property type="entry name" value="Electron Transport, Fmn-binding Protein, Chain A"/>
    <property type="match status" value="1"/>
</dbReference>
<proteinExistence type="inferred from homology"/>
<evidence type="ECO:0000313" key="7">
    <source>
        <dbReference type="Proteomes" id="UP000319298"/>
    </source>
</evidence>
<evidence type="ECO:0000313" key="8">
    <source>
        <dbReference type="Proteomes" id="UP000500895"/>
    </source>
</evidence>
<evidence type="ECO:0000256" key="1">
    <source>
        <dbReference type="ARBA" id="ARBA00001917"/>
    </source>
</evidence>
<evidence type="ECO:0000256" key="2">
    <source>
        <dbReference type="ARBA" id="ARBA00022630"/>
    </source>
</evidence>
<dbReference type="SMART" id="SM00903">
    <property type="entry name" value="Flavin_Reduct"/>
    <property type="match status" value="1"/>
</dbReference>
<comment type="similarity">
    <text evidence="3">Belongs to the flavoredoxin family.</text>
</comment>
<name>A0A2U8QN50_9BRAD</name>
<dbReference type="GO" id="GO:0010181">
    <property type="term" value="F:FMN binding"/>
    <property type="evidence" value="ECO:0007669"/>
    <property type="project" value="InterPro"/>
</dbReference>
<organism evidence="6 8">
    <name type="scientific">Bradyrhizobium symbiodeficiens</name>
    <dbReference type="NCBI Taxonomy" id="1404367"/>
    <lineage>
        <taxon>Bacteria</taxon>
        <taxon>Pseudomonadati</taxon>
        <taxon>Pseudomonadota</taxon>
        <taxon>Alphaproteobacteria</taxon>
        <taxon>Hyphomicrobiales</taxon>
        <taxon>Nitrobacteraceae</taxon>
        <taxon>Bradyrhizobium</taxon>
    </lineage>
</organism>
<dbReference type="Proteomes" id="UP000319298">
    <property type="component" value="Chromosome"/>
</dbReference>